<dbReference type="Proteomes" id="UP001642380">
    <property type="component" value="Unassembled WGS sequence"/>
</dbReference>
<reference evidence="1 2" key="1">
    <citation type="submission" date="2024-01" db="EMBL/GenBank/DDBJ databases">
        <authorList>
            <person name="Guinet B."/>
        </authorList>
    </citation>
    <scope>NUCLEOTIDE SEQUENCE [LARGE SCALE GENOMIC DNA]</scope>
</reference>
<proteinExistence type="predicted"/>
<evidence type="ECO:0000313" key="2">
    <source>
        <dbReference type="Proteomes" id="UP001642380"/>
    </source>
</evidence>
<name>A0ABC8QKA6_9VIRU</name>
<accession>A0ABC8QKA6</accession>
<gene>
    <name evidence="1" type="ORF">CCFV1_ORF084</name>
</gene>
<keyword evidence="2" id="KW-1185">Reference proteome</keyword>
<sequence length="201" mass="23257">MTASEETLVEFKRRLDVESAKLDHFNSTLNVPYYYIDNNNVQVSSRNVVLMSNLLQEHSVLDKKIAIFSGEVAALQNLLIQKRLSNVDYEYTRVPYASFITHIKQLMYLMENKQFIFNHNEPPFDSVSSHKDPFILCVFYLNLIKKLLPTLTVLPPTLRMSDLLSSEKDELFSTMYDTCKRVSFRALSKQFPCVLSLPTTT</sequence>
<protein>
    <submittedName>
        <fullName evidence="1">Uncharacterized protein</fullName>
    </submittedName>
</protein>
<dbReference type="EMBL" id="CAUOPR010000001">
    <property type="protein sequence ID" value="CAJ2002130.1"/>
    <property type="molecule type" value="Genomic_DNA"/>
</dbReference>
<organism evidence="1 2">
    <name type="scientific">Cotesia congregata filamentous virus 1</name>
    <dbReference type="NCBI Taxonomy" id="3064291"/>
    <lineage>
        <taxon>Viruses</taxon>
        <taxon>Viruses incertae sedis</taxon>
        <taxon>Naldaviricetes</taxon>
        <taxon>Lefavirales</taxon>
        <taxon>Filamentoviridae</taxon>
        <taxon>Betafilamentovirus</taxon>
        <taxon>Betafilamentovirus cocongregatae</taxon>
    </lineage>
</organism>
<comment type="caution">
    <text evidence="1">The sequence shown here is derived from an EMBL/GenBank/DDBJ whole genome shotgun (WGS) entry which is preliminary data.</text>
</comment>
<evidence type="ECO:0000313" key="1">
    <source>
        <dbReference type="EMBL" id="CAJ2002130.1"/>
    </source>
</evidence>